<proteinExistence type="predicted"/>
<evidence type="ECO:0000313" key="3">
    <source>
        <dbReference type="RefSeq" id="XP_030372071.1"/>
    </source>
</evidence>
<feature type="compositionally biased region" description="Low complexity" evidence="1">
    <location>
        <begin position="194"/>
        <end position="205"/>
    </location>
</feature>
<evidence type="ECO:0000256" key="1">
    <source>
        <dbReference type="SAM" id="MobiDB-lite"/>
    </source>
</evidence>
<reference evidence="3" key="1">
    <citation type="submission" date="2025-08" db="UniProtKB">
        <authorList>
            <consortium name="RefSeq"/>
        </authorList>
    </citation>
    <scope>IDENTIFICATION</scope>
    <source>
        <strain evidence="3">11010-0011.00</strain>
        <tissue evidence="3">Whole body</tissue>
    </source>
</reference>
<feature type="region of interest" description="Disordered" evidence="1">
    <location>
        <begin position="127"/>
        <end position="209"/>
    </location>
</feature>
<dbReference type="AlphaFoldDB" id="A0A6J2T564"/>
<accession>A0A6J2T564</accession>
<dbReference type="OrthoDB" id="7845007at2759"/>
<name>A0A6J2T564_DROLE</name>
<keyword evidence="2" id="KW-1185">Reference proteome</keyword>
<gene>
    <name evidence="3" type="primary">LOC115622306</name>
</gene>
<organism evidence="2 3">
    <name type="scientific">Drosophila lebanonensis</name>
    <name type="common">Fruit fly</name>
    <name type="synonym">Scaptodrosophila lebanonensis</name>
    <dbReference type="NCBI Taxonomy" id="7225"/>
    <lineage>
        <taxon>Eukaryota</taxon>
        <taxon>Metazoa</taxon>
        <taxon>Ecdysozoa</taxon>
        <taxon>Arthropoda</taxon>
        <taxon>Hexapoda</taxon>
        <taxon>Insecta</taxon>
        <taxon>Pterygota</taxon>
        <taxon>Neoptera</taxon>
        <taxon>Endopterygota</taxon>
        <taxon>Diptera</taxon>
        <taxon>Brachycera</taxon>
        <taxon>Muscomorpha</taxon>
        <taxon>Ephydroidea</taxon>
        <taxon>Drosophilidae</taxon>
        <taxon>Scaptodrosophila</taxon>
    </lineage>
</organism>
<evidence type="ECO:0000313" key="2">
    <source>
        <dbReference type="Proteomes" id="UP000504634"/>
    </source>
</evidence>
<dbReference type="Proteomes" id="UP000504634">
    <property type="component" value="Unplaced"/>
</dbReference>
<protein>
    <submittedName>
        <fullName evidence="3">Mucin-5AC</fullName>
    </submittedName>
</protein>
<dbReference type="GeneID" id="115622306"/>
<feature type="compositionally biased region" description="Basic and acidic residues" evidence="1">
    <location>
        <begin position="132"/>
        <end position="144"/>
    </location>
</feature>
<sequence length="275" mass="29428">MLRATIFMSQRGKLNKALPQTRFNVISNISSHHGKNFPYNILTILEAKPQSLLPARGFATGDDNTKPPPATGFAPSNLGGIISGTAAPIGGGAADVREPNAAIQPPVAIGTANLVGSVSTNPVQAPFASLGKNDDRCKSSKEGAKTTVVPAGASKPVNTPTPSVPPTMQTTATAVAQETRASKAGATPSPPVYQQPTTSTTSTETPKQENDVLANLPSKEQVEKYFFRVVAFVYDVTYLTGNWAIRFIDQNVVQNDLVKYYWKKFHEKMEQAKKD</sequence>
<dbReference type="RefSeq" id="XP_030372071.1">
    <property type="nucleotide sequence ID" value="XM_030516211.1"/>
</dbReference>